<reference evidence="5" key="1">
    <citation type="submission" date="2016-06" db="EMBL/GenBank/DDBJ databases">
        <authorList>
            <person name="Varghese N."/>
            <person name="Submissions Spin"/>
        </authorList>
    </citation>
    <scope>NUCLEOTIDE SEQUENCE [LARGE SCALE GENOMIC DNA]</scope>
    <source>
        <strain evidence="5">DSM 43819</strain>
    </source>
</reference>
<dbReference type="AlphaFoldDB" id="A0A1C5JDG8"/>
<keyword evidence="5" id="KW-1185">Reference proteome</keyword>
<evidence type="ECO:0000313" key="4">
    <source>
        <dbReference type="EMBL" id="SCG68624.1"/>
    </source>
</evidence>
<name>A0A1C5JDG8_9ACTN</name>
<dbReference type="PANTHER" id="PTHR34216:SF3">
    <property type="entry name" value="POLY-BETA-1,6-N-ACETYL-D-GLUCOSAMINE N-DEACETYLASE"/>
    <property type="match status" value="1"/>
</dbReference>
<dbReference type="EMBL" id="LT607754">
    <property type="protein sequence ID" value="SCG68624.1"/>
    <property type="molecule type" value="Genomic_DNA"/>
</dbReference>
<dbReference type="InterPro" id="IPR051398">
    <property type="entry name" value="Polysacch_Deacetylase"/>
</dbReference>
<dbReference type="OrthoDB" id="9763050at2"/>
<dbReference type="CDD" id="cd10918">
    <property type="entry name" value="CE4_NodB_like_5s_6s"/>
    <property type="match status" value="1"/>
</dbReference>
<evidence type="ECO:0000313" key="5">
    <source>
        <dbReference type="Proteomes" id="UP000198221"/>
    </source>
</evidence>
<evidence type="ECO:0000256" key="1">
    <source>
        <dbReference type="ARBA" id="ARBA00004613"/>
    </source>
</evidence>
<proteinExistence type="predicted"/>
<keyword evidence="2" id="KW-0732">Signal</keyword>
<dbReference type="GO" id="GO:0005576">
    <property type="term" value="C:extracellular region"/>
    <property type="evidence" value="ECO:0007669"/>
    <property type="project" value="UniProtKB-SubCell"/>
</dbReference>
<dbReference type="Proteomes" id="UP000198221">
    <property type="component" value="Chromosome I"/>
</dbReference>
<evidence type="ECO:0000259" key="3">
    <source>
        <dbReference type="PROSITE" id="PS51677"/>
    </source>
</evidence>
<comment type="subcellular location">
    <subcellularLocation>
        <location evidence="1">Secreted</location>
    </subcellularLocation>
</comment>
<dbReference type="SUPFAM" id="SSF88713">
    <property type="entry name" value="Glycoside hydrolase/deacetylase"/>
    <property type="match status" value="1"/>
</dbReference>
<dbReference type="InterPro" id="IPR002509">
    <property type="entry name" value="NODB_dom"/>
</dbReference>
<organism evidence="4 5">
    <name type="scientific">Micromonospora inositola</name>
    <dbReference type="NCBI Taxonomy" id="47865"/>
    <lineage>
        <taxon>Bacteria</taxon>
        <taxon>Bacillati</taxon>
        <taxon>Actinomycetota</taxon>
        <taxon>Actinomycetes</taxon>
        <taxon>Micromonosporales</taxon>
        <taxon>Micromonosporaceae</taxon>
        <taxon>Micromonospora</taxon>
    </lineage>
</organism>
<dbReference type="GO" id="GO:0016810">
    <property type="term" value="F:hydrolase activity, acting on carbon-nitrogen (but not peptide) bonds"/>
    <property type="evidence" value="ECO:0007669"/>
    <property type="project" value="InterPro"/>
</dbReference>
<feature type="domain" description="NodB homology" evidence="3">
    <location>
        <begin position="54"/>
        <end position="230"/>
    </location>
</feature>
<dbReference type="PROSITE" id="PS51677">
    <property type="entry name" value="NODB"/>
    <property type="match status" value="1"/>
</dbReference>
<accession>A0A1C5JDG8</accession>
<sequence length="230" mass="26048">MPESNGKPVEAGNTINICFHGIGEPRRELEPGEERYWIQRDQFHAMLDELAAWPSVRVSFDDGNLSDVRIGLPGLTARGLSAEFFVLAGRLGTAGSLDEDDVRELQGHGMTIGTHGMHHRSWRGMDKQTTYEEFVAARDRLVEVIQQDIATAACPLGQYDRRALGELRRLGYSAVFTSDRRPARREAWLQPRFSVRRDDTPASLRETVRASHGWPVRIRTEVVGLAKRWR</sequence>
<protein>
    <submittedName>
        <fullName evidence="4">Polysaccharide deacetylase</fullName>
    </submittedName>
</protein>
<dbReference type="GO" id="GO:0005975">
    <property type="term" value="P:carbohydrate metabolic process"/>
    <property type="evidence" value="ECO:0007669"/>
    <property type="project" value="InterPro"/>
</dbReference>
<dbReference type="InterPro" id="IPR011330">
    <property type="entry name" value="Glyco_hydro/deAcase_b/a-brl"/>
</dbReference>
<dbReference type="PANTHER" id="PTHR34216">
    <property type="match status" value="1"/>
</dbReference>
<gene>
    <name evidence="4" type="ORF">GA0070613_4484</name>
</gene>
<evidence type="ECO:0000256" key="2">
    <source>
        <dbReference type="ARBA" id="ARBA00022729"/>
    </source>
</evidence>
<dbReference type="Pfam" id="PF01522">
    <property type="entry name" value="Polysacc_deac_1"/>
    <property type="match status" value="1"/>
</dbReference>
<dbReference type="Gene3D" id="3.20.20.370">
    <property type="entry name" value="Glycoside hydrolase/deacetylase"/>
    <property type="match status" value="1"/>
</dbReference>